<dbReference type="SMART" id="SM00857">
    <property type="entry name" value="Resolvase"/>
    <property type="match status" value="1"/>
</dbReference>
<dbReference type="EMBL" id="RHHR01000006">
    <property type="protein sequence ID" value="RNB76524.1"/>
    <property type="molecule type" value="Genomic_DNA"/>
</dbReference>
<evidence type="ECO:0000313" key="4">
    <source>
        <dbReference type="Proteomes" id="UP000282028"/>
    </source>
</evidence>
<dbReference type="InterPro" id="IPR006120">
    <property type="entry name" value="Resolvase_HTH_dom"/>
</dbReference>
<dbReference type="AlphaFoldDB" id="A0A3M8CLI9"/>
<protein>
    <submittedName>
        <fullName evidence="3">Recombinase family protein</fullName>
    </submittedName>
</protein>
<dbReference type="PROSITE" id="PS51736">
    <property type="entry name" value="RECOMBINASES_3"/>
    <property type="match status" value="1"/>
</dbReference>
<evidence type="ECO:0000313" key="3">
    <source>
        <dbReference type="EMBL" id="RNB76524.1"/>
    </source>
</evidence>
<proteinExistence type="inferred from homology"/>
<comment type="similarity">
    <text evidence="1">Belongs to the site-specific recombinase resolvase family.</text>
</comment>
<dbReference type="InterPro" id="IPR036162">
    <property type="entry name" value="Resolvase-like_N_sf"/>
</dbReference>
<dbReference type="Proteomes" id="UP000282028">
    <property type="component" value="Unassembled WGS sequence"/>
</dbReference>
<name>A0A3M8CLI9_9BACL</name>
<dbReference type="OrthoDB" id="9797501at2"/>
<dbReference type="Pfam" id="PF00239">
    <property type="entry name" value="Resolvase"/>
    <property type="match status" value="1"/>
</dbReference>
<organism evidence="3 4">
    <name type="scientific">Brevibacillus invocatus</name>
    <dbReference type="NCBI Taxonomy" id="173959"/>
    <lineage>
        <taxon>Bacteria</taxon>
        <taxon>Bacillati</taxon>
        <taxon>Bacillota</taxon>
        <taxon>Bacilli</taxon>
        <taxon>Bacillales</taxon>
        <taxon>Paenibacillaceae</taxon>
        <taxon>Brevibacillus</taxon>
    </lineage>
</organism>
<dbReference type="Gene3D" id="1.10.10.60">
    <property type="entry name" value="Homeodomain-like"/>
    <property type="match status" value="1"/>
</dbReference>
<dbReference type="InterPro" id="IPR009057">
    <property type="entry name" value="Homeodomain-like_sf"/>
</dbReference>
<reference evidence="3 4" key="1">
    <citation type="submission" date="2018-10" db="EMBL/GenBank/DDBJ databases">
        <title>Phylogenomics of Brevibacillus.</title>
        <authorList>
            <person name="Dunlap C."/>
        </authorList>
    </citation>
    <scope>NUCLEOTIDE SEQUENCE [LARGE SCALE GENOMIC DNA]</scope>
    <source>
        <strain evidence="3 4">JCM 12215</strain>
    </source>
</reference>
<dbReference type="SUPFAM" id="SSF53041">
    <property type="entry name" value="Resolvase-like"/>
    <property type="match status" value="1"/>
</dbReference>
<evidence type="ECO:0000259" key="2">
    <source>
        <dbReference type="PROSITE" id="PS51736"/>
    </source>
</evidence>
<feature type="domain" description="Resolvase/invertase-type recombinase catalytic" evidence="2">
    <location>
        <begin position="1"/>
        <end position="133"/>
    </location>
</feature>
<accession>A0A3M8CLI9</accession>
<keyword evidence="4" id="KW-1185">Reference proteome</keyword>
<gene>
    <name evidence="3" type="ORF">EDM52_02375</name>
</gene>
<dbReference type="InterPro" id="IPR006119">
    <property type="entry name" value="Resolv_N"/>
</dbReference>
<dbReference type="RefSeq" id="WP_090728266.1">
    <property type="nucleotide sequence ID" value="NZ_CBCSBE010000023.1"/>
</dbReference>
<dbReference type="GO" id="GO:0003677">
    <property type="term" value="F:DNA binding"/>
    <property type="evidence" value="ECO:0007669"/>
    <property type="project" value="InterPro"/>
</dbReference>
<dbReference type="Pfam" id="PF02796">
    <property type="entry name" value="HTH_7"/>
    <property type="match status" value="1"/>
</dbReference>
<dbReference type="Gene3D" id="3.40.50.1390">
    <property type="entry name" value="Resolvase, N-terminal catalytic domain"/>
    <property type="match status" value="1"/>
</dbReference>
<comment type="caution">
    <text evidence="3">The sequence shown here is derived from an EMBL/GenBank/DDBJ whole genome shotgun (WGS) entry which is preliminary data.</text>
</comment>
<dbReference type="CDD" id="cd03768">
    <property type="entry name" value="SR_ResInv"/>
    <property type="match status" value="1"/>
</dbReference>
<dbReference type="GO" id="GO:0000150">
    <property type="term" value="F:DNA strand exchange activity"/>
    <property type="evidence" value="ECO:0007669"/>
    <property type="project" value="InterPro"/>
</dbReference>
<dbReference type="SUPFAM" id="SSF46689">
    <property type="entry name" value="Homeodomain-like"/>
    <property type="match status" value="1"/>
</dbReference>
<sequence>MLIGYMRPNADDIQCHIQYQILTSLNCDHLFTEEHSSPKKRVVLKKMMSELQPGDTIIVSKLFSLADSTRHLADLLHQISDKQAYLLSVGEGIDTRNSTGYSFHDSVNHLLSFQRDVISENTKKGLYEAKQNGITAGRPRKPDENVKRAISMYESKKYSLAQIKEETGISKTTLYRYLES</sequence>
<evidence type="ECO:0000256" key="1">
    <source>
        <dbReference type="ARBA" id="ARBA00009913"/>
    </source>
</evidence>